<dbReference type="SUPFAM" id="SSF54506">
    <property type="entry name" value="Diaminopimelate epimerase-like"/>
    <property type="match status" value="1"/>
</dbReference>
<evidence type="ECO:0000313" key="3">
    <source>
        <dbReference type="EMBL" id="HIR62174.1"/>
    </source>
</evidence>
<proteinExistence type="inferred from homology"/>
<dbReference type="Gene3D" id="3.10.310.10">
    <property type="entry name" value="Diaminopimelate Epimerase, Chain A, domain 1"/>
    <property type="match status" value="2"/>
</dbReference>
<accession>A0A9D1DZS7</accession>
<evidence type="ECO:0000256" key="2">
    <source>
        <dbReference type="PIRSR" id="PIRSR016184-1"/>
    </source>
</evidence>
<dbReference type="PIRSF" id="PIRSF016184">
    <property type="entry name" value="PhzC_PhzF"/>
    <property type="match status" value="1"/>
</dbReference>
<dbReference type="PANTHER" id="PTHR13774:SF32">
    <property type="entry name" value="ANTISENSE-ENHANCING SEQUENCE 1"/>
    <property type="match status" value="1"/>
</dbReference>
<dbReference type="Pfam" id="PF02567">
    <property type="entry name" value="PhzC-PhzF"/>
    <property type="match status" value="1"/>
</dbReference>
<gene>
    <name evidence="3" type="ORF">IAC94_01450</name>
</gene>
<evidence type="ECO:0000256" key="1">
    <source>
        <dbReference type="ARBA" id="ARBA00008270"/>
    </source>
</evidence>
<name>A0A9D1DZS7_9BACT</name>
<dbReference type="GO" id="GO:0005737">
    <property type="term" value="C:cytoplasm"/>
    <property type="evidence" value="ECO:0007669"/>
    <property type="project" value="TreeGrafter"/>
</dbReference>
<dbReference type="Proteomes" id="UP000886744">
    <property type="component" value="Unassembled WGS sequence"/>
</dbReference>
<dbReference type="GO" id="GO:0016853">
    <property type="term" value="F:isomerase activity"/>
    <property type="evidence" value="ECO:0007669"/>
    <property type="project" value="TreeGrafter"/>
</dbReference>
<dbReference type="NCBIfam" id="TIGR00654">
    <property type="entry name" value="PhzF_family"/>
    <property type="match status" value="1"/>
</dbReference>
<protein>
    <submittedName>
        <fullName evidence="3">PhzF family phenazine biosynthesis protein</fullName>
    </submittedName>
</protein>
<reference evidence="3" key="1">
    <citation type="submission" date="2020-10" db="EMBL/GenBank/DDBJ databases">
        <authorList>
            <person name="Gilroy R."/>
        </authorList>
    </citation>
    <scope>NUCLEOTIDE SEQUENCE</scope>
    <source>
        <strain evidence="3">ChiHjej13B12-12457</strain>
    </source>
</reference>
<dbReference type="PANTHER" id="PTHR13774">
    <property type="entry name" value="PHENAZINE BIOSYNTHESIS PROTEIN"/>
    <property type="match status" value="1"/>
</dbReference>
<reference evidence="3" key="2">
    <citation type="journal article" date="2021" name="PeerJ">
        <title>Extensive microbial diversity within the chicken gut microbiome revealed by metagenomics and culture.</title>
        <authorList>
            <person name="Gilroy R."/>
            <person name="Ravi A."/>
            <person name="Getino M."/>
            <person name="Pursley I."/>
            <person name="Horton D.L."/>
            <person name="Alikhan N.F."/>
            <person name="Baker D."/>
            <person name="Gharbi K."/>
            <person name="Hall N."/>
            <person name="Watson M."/>
            <person name="Adriaenssens E.M."/>
            <person name="Foster-Nyarko E."/>
            <person name="Jarju S."/>
            <person name="Secka A."/>
            <person name="Antonio M."/>
            <person name="Oren A."/>
            <person name="Chaudhuri R.R."/>
            <person name="La Ragione R."/>
            <person name="Hildebrand F."/>
            <person name="Pallen M.J."/>
        </authorList>
    </citation>
    <scope>NUCLEOTIDE SEQUENCE</scope>
    <source>
        <strain evidence="3">ChiHjej13B12-12457</strain>
    </source>
</reference>
<sequence>MRFYIVDCFAEAKYQGNPLAVLIPDRPVSDAEMQRIAIEIGFSETTFIMSGRQADGGYDVRIFTTSCEVPFAGHPTLGTAYVIREMLEGGRPSRVLLNLRAGQIPVDFAPDGMGVMTQNQPVFGEILPRDAVVAAVSLSEDDVRDDFPVQWVSTGLEAVITPLRSVEALERCRVNYDERQRFIDRHYACSLLYFVPMPDGSLRVRVFMEDPGFLEDPATGSANGDLACWLLRHGFFGEARSLSYTVSQGSEMGRPSRLHVEASYDAAGGLYSTRVGGRVFVVAEGEWR</sequence>
<dbReference type="InterPro" id="IPR003719">
    <property type="entry name" value="Phenazine_PhzF-like"/>
</dbReference>
<evidence type="ECO:0000313" key="4">
    <source>
        <dbReference type="Proteomes" id="UP000886744"/>
    </source>
</evidence>
<comment type="caution">
    <text evidence="3">The sequence shown here is derived from an EMBL/GenBank/DDBJ whole genome shotgun (WGS) entry which is preliminary data.</text>
</comment>
<dbReference type="EMBL" id="DVHI01000023">
    <property type="protein sequence ID" value="HIR62174.1"/>
    <property type="molecule type" value="Genomic_DNA"/>
</dbReference>
<comment type="similarity">
    <text evidence="1">Belongs to the PhzF family.</text>
</comment>
<dbReference type="AlphaFoldDB" id="A0A9D1DZS7"/>
<organism evidence="3 4">
    <name type="scientific">Candidatus Coprenecus avistercoris</name>
    <dbReference type="NCBI Taxonomy" id="2840730"/>
    <lineage>
        <taxon>Bacteria</taxon>
        <taxon>Pseudomonadati</taxon>
        <taxon>Bacteroidota</taxon>
        <taxon>Bacteroidia</taxon>
        <taxon>Bacteroidales</taxon>
        <taxon>Rikenellaceae</taxon>
        <taxon>Rikenellaceae incertae sedis</taxon>
        <taxon>Candidatus Coprenecus</taxon>
    </lineage>
</organism>
<feature type="active site" evidence="2">
    <location>
        <position position="44"/>
    </location>
</feature>